<reference evidence="1 2" key="1">
    <citation type="submission" date="2015-12" db="EMBL/GenBank/DDBJ databases">
        <title>Draft genome sequence of Moniliophthora roreri, the causal agent of frosty pod rot of cacao.</title>
        <authorList>
            <person name="Aime M.C."/>
            <person name="Diaz-Valderrama J.R."/>
            <person name="Kijpornyongpan T."/>
            <person name="Phillips-Mora W."/>
        </authorList>
    </citation>
    <scope>NUCLEOTIDE SEQUENCE [LARGE SCALE GENOMIC DNA]</scope>
    <source>
        <strain evidence="1 2">MCA 2952</strain>
    </source>
</reference>
<accession>A0A0W0FV31</accession>
<evidence type="ECO:0000313" key="2">
    <source>
        <dbReference type="Proteomes" id="UP000054988"/>
    </source>
</evidence>
<sequence>MHPDSLESSVSLNSISSIDRNRSLYQLHPLMSLPIPVFPQSGLFTQSSLYFHLSAFLHGQWLTILSIPIKDAIPILTLHGLLASESLQCAFLQTYMSSLVSLTLDDGSSHLHEWKLPLTVVIDMFALRSCFSLSFLFWDDPQVFQNAPQSIMHNYITPYVF</sequence>
<dbReference type="Proteomes" id="UP000054988">
    <property type="component" value="Unassembled WGS sequence"/>
</dbReference>
<organism evidence="1 2">
    <name type="scientific">Moniliophthora roreri</name>
    <name type="common">Frosty pod rot fungus</name>
    <name type="synonym">Monilia roreri</name>
    <dbReference type="NCBI Taxonomy" id="221103"/>
    <lineage>
        <taxon>Eukaryota</taxon>
        <taxon>Fungi</taxon>
        <taxon>Dikarya</taxon>
        <taxon>Basidiomycota</taxon>
        <taxon>Agaricomycotina</taxon>
        <taxon>Agaricomycetes</taxon>
        <taxon>Agaricomycetidae</taxon>
        <taxon>Agaricales</taxon>
        <taxon>Marasmiineae</taxon>
        <taxon>Marasmiaceae</taxon>
        <taxon>Moniliophthora</taxon>
    </lineage>
</organism>
<dbReference type="AlphaFoldDB" id="A0A0W0FV31"/>
<protein>
    <submittedName>
        <fullName evidence="1">Uncharacterized protein</fullName>
    </submittedName>
</protein>
<name>A0A0W0FV31_MONRR</name>
<gene>
    <name evidence="1" type="ORF">WG66_7246</name>
</gene>
<dbReference type="EMBL" id="LATX01001603">
    <property type="protein sequence ID" value="KTB40172.1"/>
    <property type="molecule type" value="Genomic_DNA"/>
</dbReference>
<proteinExistence type="predicted"/>
<comment type="caution">
    <text evidence="1">The sequence shown here is derived from an EMBL/GenBank/DDBJ whole genome shotgun (WGS) entry which is preliminary data.</text>
</comment>
<evidence type="ECO:0000313" key="1">
    <source>
        <dbReference type="EMBL" id="KTB40172.1"/>
    </source>
</evidence>